<dbReference type="Proteomes" id="UP000037751">
    <property type="component" value="Unassembled WGS sequence"/>
</dbReference>
<keyword evidence="2" id="KW-1185">Reference proteome</keyword>
<dbReference type="GeneID" id="28729874"/>
<comment type="caution">
    <text evidence="1">The sequence shown here is derived from an EMBL/GenBank/DDBJ whole genome shotgun (WGS) entry which is preliminary data.</text>
</comment>
<sequence length="384" mass="41843">MAATAGLTAAASLYLQYAARIPPFSPRFQWPCHRDLLASQSTLDAILFEHSPPGESTDEYDRSFLKHLVKHIDTAIEHGTDEDAAWLNIAKQDWAVDDALLERYVALVSMPDSTAILGAPAPKPILSRHYFPLPTTAQPPHPLLGPCGSVVLREEGMAISQGTTGLKTWEASLRLAAYLVSTGLLSGETDARILELGSGAGFLGLVCAQLISCLSHGSLYLTDLEGQVLDRLRETASLNHIEPIEILPLDWTEVQAKEDQAVSFLQTINATCILAADVVYDPSLVSSLACTLRTALLGRDRDPCPAYLGDRSKPFALVSSTIRNPDTYSQFLQALTDQKLQWRQLDPVKPNWSSLPGLPIFPSSHDPTTEGQVTIIEIQLVSPR</sequence>
<dbReference type="AlphaFoldDB" id="A0A0M9VR31"/>
<dbReference type="SUPFAM" id="SSF53335">
    <property type="entry name" value="S-adenosyl-L-methionine-dependent methyltransferases"/>
    <property type="match status" value="1"/>
</dbReference>
<protein>
    <submittedName>
        <fullName evidence="1">Uncharacterized protein</fullName>
    </submittedName>
</protein>
<dbReference type="GO" id="GO:0008757">
    <property type="term" value="F:S-adenosylmethionine-dependent methyltransferase activity"/>
    <property type="evidence" value="ECO:0007669"/>
    <property type="project" value="UniProtKB-ARBA"/>
</dbReference>
<dbReference type="PANTHER" id="PTHR14614:SF130">
    <property type="entry name" value="PROTEIN-LYSINE N-METHYLTRANSFERASE EEF2KMT"/>
    <property type="match status" value="1"/>
</dbReference>
<gene>
    <name evidence="1" type="ORF">Malapachy_3530</name>
</gene>
<dbReference type="PANTHER" id="PTHR14614">
    <property type="entry name" value="HEPATOCELLULAR CARCINOMA-ASSOCIATED ANTIGEN"/>
    <property type="match status" value="1"/>
</dbReference>
<name>A0A0M9VR31_9BASI</name>
<dbReference type="CDD" id="cd02440">
    <property type="entry name" value="AdoMet_MTases"/>
    <property type="match status" value="1"/>
</dbReference>
<dbReference type="OrthoDB" id="194386at2759"/>
<evidence type="ECO:0000313" key="2">
    <source>
        <dbReference type="Proteomes" id="UP000037751"/>
    </source>
</evidence>
<evidence type="ECO:0000313" key="1">
    <source>
        <dbReference type="EMBL" id="KOS16149.1"/>
    </source>
</evidence>
<dbReference type="EMBL" id="LGAV01000001">
    <property type="protein sequence ID" value="KOS16149.1"/>
    <property type="molecule type" value="Genomic_DNA"/>
</dbReference>
<organism evidence="1 2">
    <name type="scientific">Malassezia pachydermatis</name>
    <dbReference type="NCBI Taxonomy" id="77020"/>
    <lineage>
        <taxon>Eukaryota</taxon>
        <taxon>Fungi</taxon>
        <taxon>Dikarya</taxon>
        <taxon>Basidiomycota</taxon>
        <taxon>Ustilaginomycotina</taxon>
        <taxon>Malasseziomycetes</taxon>
        <taxon>Malasseziales</taxon>
        <taxon>Malasseziaceae</taxon>
        <taxon>Malassezia</taxon>
    </lineage>
</organism>
<reference evidence="1 2" key="1">
    <citation type="submission" date="2015-07" db="EMBL/GenBank/DDBJ databases">
        <title>Draft Genome Sequence of Malassezia furfur CBS1878 and Malassezia pachydermatis CBS1879.</title>
        <authorList>
            <person name="Triana S."/>
            <person name="Ohm R."/>
            <person name="Gonzalez A."/>
            <person name="DeCock H."/>
            <person name="Restrepo S."/>
            <person name="Celis A."/>
        </authorList>
    </citation>
    <scope>NUCLEOTIDE SEQUENCE [LARGE SCALE GENOMIC DNA]</scope>
    <source>
        <strain evidence="1 2">CBS 1879</strain>
    </source>
</reference>
<dbReference type="STRING" id="77020.A0A0M9VR31"/>
<accession>A0A0M9VR31</accession>
<dbReference type="RefSeq" id="XP_017993781.1">
    <property type="nucleotide sequence ID" value="XM_018137998.1"/>
</dbReference>
<proteinExistence type="predicted"/>
<dbReference type="Gene3D" id="3.40.50.150">
    <property type="entry name" value="Vaccinia Virus protein VP39"/>
    <property type="match status" value="1"/>
</dbReference>
<dbReference type="VEuPathDB" id="FungiDB:Malapachy_3530"/>
<dbReference type="InterPro" id="IPR019410">
    <property type="entry name" value="Methyltransf_16"/>
</dbReference>
<dbReference type="InterPro" id="IPR029063">
    <property type="entry name" value="SAM-dependent_MTases_sf"/>
</dbReference>
<dbReference type="Pfam" id="PF10294">
    <property type="entry name" value="Methyltransf_16"/>
    <property type="match status" value="1"/>
</dbReference>
<dbReference type="GO" id="GO:0005737">
    <property type="term" value="C:cytoplasm"/>
    <property type="evidence" value="ECO:0007669"/>
    <property type="project" value="TreeGrafter"/>
</dbReference>